<evidence type="ECO:0000256" key="4">
    <source>
        <dbReference type="ARBA" id="ARBA00022737"/>
    </source>
</evidence>
<dbReference type="InterPro" id="IPR013087">
    <property type="entry name" value="Znf_C2H2_type"/>
</dbReference>
<dbReference type="Pfam" id="PF00096">
    <property type="entry name" value="zf-C2H2"/>
    <property type="match status" value="3"/>
</dbReference>
<feature type="domain" description="C2H2-type" evidence="9">
    <location>
        <begin position="84"/>
        <end position="111"/>
    </location>
</feature>
<evidence type="ECO:0000313" key="11">
    <source>
        <dbReference type="Proteomes" id="UP001497623"/>
    </source>
</evidence>
<dbReference type="FunFam" id="3.30.160.60:FF:001530">
    <property type="entry name" value="Zinc finger protein 268"/>
    <property type="match status" value="1"/>
</dbReference>
<gene>
    <name evidence="10" type="ORF">MNOR_LOCUS38143</name>
</gene>
<keyword evidence="4" id="KW-0677">Repeat</keyword>
<dbReference type="SUPFAM" id="SSF57667">
    <property type="entry name" value="beta-beta-alpha zinc fingers"/>
    <property type="match status" value="3"/>
</dbReference>
<comment type="subcellular location">
    <subcellularLocation>
        <location evidence="1">Nucleus</location>
    </subcellularLocation>
</comment>
<protein>
    <recommendedName>
        <fullName evidence="9">C2H2-type domain-containing protein</fullName>
    </recommendedName>
</protein>
<evidence type="ECO:0000256" key="1">
    <source>
        <dbReference type="ARBA" id="ARBA00004123"/>
    </source>
</evidence>
<dbReference type="GO" id="GO:0005634">
    <property type="term" value="C:nucleus"/>
    <property type="evidence" value="ECO:0007669"/>
    <property type="project" value="UniProtKB-SubCell"/>
</dbReference>
<feature type="domain" description="C2H2-type" evidence="9">
    <location>
        <begin position="56"/>
        <end position="83"/>
    </location>
</feature>
<organism evidence="10 11">
    <name type="scientific">Meganyctiphanes norvegica</name>
    <name type="common">Northern krill</name>
    <name type="synonym">Thysanopoda norvegica</name>
    <dbReference type="NCBI Taxonomy" id="48144"/>
    <lineage>
        <taxon>Eukaryota</taxon>
        <taxon>Metazoa</taxon>
        <taxon>Ecdysozoa</taxon>
        <taxon>Arthropoda</taxon>
        <taxon>Crustacea</taxon>
        <taxon>Multicrustacea</taxon>
        <taxon>Malacostraca</taxon>
        <taxon>Eumalacostraca</taxon>
        <taxon>Eucarida</taxon>
        <taxon>Euphausiacea</taxon>
        <taxon>Euphausiidae</taxon>
        <taxon>Meganyctiphanes</taxon>
    </lineage>
</organism>
<keyword evidence="11" id="KW-1185">Reference proteome</keyword>
<dbReference type="FunFam" id="3.30.160.60:FF:000269">
    <property type="entry name" value="Zinc finger protein 287"/>
    <property type="match status" value="1"/>
</dbReference>
<proteinExistence type="inferred from homology"/>
<dbReference type="PROSITE" id="PS00028">
    <property type="entry name" value="ZINC_FINGER_C2H2_1"/>
    <property type="match status" value="3"/>
</dbReference>
<dbReference type="InterPro" id="IPR036236">
    <property type="entry name" value="Znf_C2H2_sf"/>
</dbReference>
<keyword evidence="3" id="KW-0479">Metal-binding</keyword>
<evidence type="ECO:0000259" key="9">
    <source>
        <dbReference type="PROSITE" id="PS50157"/>
    </source>
</evidence>
<dbReference type="SMART" id="SM00355">
    <property type="entry name" value="ZnF_C2H2"/>
    <property type="match status" value="3"/>
</dbReference>
<evidence type="ECO:0000313" key="10">
    <source>
        <dbReference type="EMBL" id="CAL4208343.1"/>
    </source>
</evidence>
<dbReference type="Proteomes" id="UP001497623">
    <property type="component" value="Unassembled WGS sequence"/>
</dbReference>
<feature type="domain" description="C2H2-type" evidence="9">
    <location>
        <begin position="112"/>
        <end position="139"/>
    </location>
</feature>
<reference evidence="10 11" key="1">
    <citation type="submission" date="2024-05" db="EMBL/GenBank/DDBJ databases">
        <authorList>
            <person name="Wallberg A."/>
        </authorList>
    </citation>
    <scope>NUCLEOTIDE SEQUENCE [LARGE SCALE GENOMIC DNA]</scope>
</reference>
<dbReference type="GO" id="GO:0008270">
    <property type="term" value="F:zinc ion binding"/>
    <property type="evidence" value="ECO:0007669"/>
    <property type="project" value="UniProtKB-KW"/>
</dbReference>
<evidence type="ECO:0000256" key="7">
    <source>
        <dbReference type="ARBA" id="ARBA00023242"/>
    </source>
</evidence>
<accession>A0AAV2SMH3</accession>
<dbReference type="Gene3D" id="3.30.160.60">
    <property type="entry name" value="Classic Zinc Finger"/>
    <property type="match status" value="5"/>
</dbReference>
<dbReference type="InterPro" id="IPR050826">
    <property type="entry name" value="Krueppel_C2H2_ZnFinger"/>
</dbReference>
<dbReference type="FunFam" id="3.30.160.60:FF:000176">
    <property type="entry name" value="zinc finger protein 70"/>
    <property type="match status" value="1"/>
</dbReference>
<evidence type="ECO:0000256" key="5">
    <source>
        <dbReference type="ARBA" id="ARBA00022771"/>
    </source>
</evidence>
<name>A0AAV2SMH3_MEGNR</name>
<evidence type="ECO:0000256" key="8">
    <source>
        <dbReference type="PROSITE-ProRule" id="PRU00042"/>
    </source>
</evidence>
<dbReference type="PROSITE" id="PS50157">
    <property type="entry name" value="ZINC_FINGER_C2H2_2"/>
    <property type="match status" value="3"/>
</dbReference>
<keyword evidence="6" id="KW-0862">Zinc</keyword>
<dbReference type="AlphaFoldDB" id="A0AAV2SMH3"/>
<keyword evidence="5 8" id="KW-0863">Zinc-finger</keyword>
<comment type="caution">
    <text evidence="10">The sequence shown here is derived from an EMBL/GenBank/DDBJ whole genome shotgun (WGS) entry which is preliminary data.</text>
</comment>
<evidence type="ECO:0000256" key="3">
    <source>
        <dbReference type="ARBA" id="ARBA00022723"/>
    </source>
</evidence>
<dbReference type="PANTHER" id="PTHR24377">
    <property type="entry name" value="IP01015P-RELATED"/>
    <property type="match status" value="1"/>
</dbReference>
<feature type="non-terminal residue" evidence="10">
    <location>
        <position position="1"/>
    </location>
</feature>
<comment type="similarity">
    <text evidence="2">Belongs to the krueppel C2H2-type zinc-finger protein family.</text>
</comment>
<evidence type="ECO:0000256" key="2">
    <source>
        <dbReference type="ARBA" id="ARBA00006991"/>
    </source>
</evidence>
<dbReference type="EMBL" id="CAXKWB010083631">
    <property type="protein sequence ID" value="CAL4208343.1"/>
    <property type="molecule type" value="Genomic_DNA"/>
</dbReference>
<evidence type="ECO:0000256" key="6">
    <source>
        <dbReference type="ARBA" id="ARBA00022833"/>
    </source>
</evidence>
<sequence>IEIEVKEELINDQSVEIKLKEEIEINADPIPGEKLNQYRKCDLMKHKNIHTGNNPHKCRECSKAFSNKSALIFHQRIHTGEKPYQCRQCDKAFSKSSGLISHQRTHTGEKPYQCSQCEKAFSQNSSLISHQRTHTGEKPYQCSQCDKAFSKNTFHTEQWSYKTYEDTYWGETISVQPMWQVFFKKNNLVIHQRIHTGEKSYQKCSSL</sequence>
<dbReference type="FunFam" id="3.30.160.60:FF:000953">
    <property type="entry name" value="Zinc finger protein 691"/>
    <property type="match status" value="1"/>
</dbReference>
<keyword evidence="7" id="KW-0539">Nucleus</keyword>